<organism evidence="2 3">
    <name type="scientific">Cellulomonas avistercoris</name>
    <dbReference type="NCBI Taxonomy" id="2762242"/>
    <lineage>
        <taxon>Bacteria</taxon>
        <taxon>Bacillati</taxon>
        <taxon>Actinomycetota</taxon>
        <taxon>Actinomycetes</taxon>
        <taxon>Micrococcales</taxon>
        <taxon>Cellulomonadaceae</taxon>
        <taxon>Cellulomonas</taxon>
    </lineage>
</organism>
<feature type="region of interest" description="Disordered" evidence="1">
    <location>
        <begin position="1"/>
        <end position="57"/>
    </location>
</feature>
<feature type="compositionally biased region" description="Basic and acidic residues" evidence="1">
    <location>
        <begin position="43"/>
        <end position="57"/>
    </location>
</feature>
<evidence type="ECO:0000313" key="2">
    <source>
        <dbReference type="EMBL" id="MBD7918522.1"/>
    </source>
</evidence>
<name>A0ABR8QDK7_9CELL</name>
<sequence>MPGTEPRDRPPVEPAVDFRHLPEPIALADTVPGQDVSPVPDPDGGRDPNHEWMLRHG</sequence>
<dbReference type="RefSeq" id="WP_191782763.1">
    <property type="nucleotide sequence ID" value="NZ_JACSQV010000007.1"/>
</dbReference>
<comment type="caution">
    <text evidence="2">The sequence shown here is derived from an EMBL/GenBank/DDBJ whole genome shotgun (WGS) entry which is preliminary data.</text>
</comment>
<proteinExistence type="predicted"/>
<evidence type="ECO:0000313" key="3">
    <source>
        <dbReference type="Proteomes" id="UP000604241"/>
    </source>
</evidence>
<keyword evidence="3" id="KW-1185">Reference proteome</keyword>
<protein>
    <submittedName>
        <fullName evidence="2">Heme biosynthesis protein HemY</fullName>
    </submittedName>
</protein>
<feature type="compositionally biased region" description="Basic and acidic residues" evidence="1">
    <location>
        <begin position="1"/>
        <end position="22"/>
    </location>
</feature>
<dbReference type="Proteomes" id="UP000604241">
    <property type="component" value="Unassembled WGS sequence"/>
</dbReference>
<accession>A0ABR8QDK7</accession>
<evidence type="ECO:0000256" key="1">
    <source>
        <dbReference type="SAM" id="MobiDB-lite"/>
    </source>
</evidence>
<reference evidence="2 3" key="1">
    <citation type="submission" date="2020-08" db="EMBL/GenBank/DDBJ databases">
        <title>A Genomic Blueprint of the Chicken Gut Microbiome.</title>
        <authorList>
            <person name="Gilroy R."/>
            <person name="Ravi A."/>
            <person name="Getino M."/>
            <person name="Pursley I."/>
            <person name="Horton D.L."/>
            <person name="Alikhan N.-F."/>
            <person name="Baker D."/>
            <person name="Gharbi K."/>
            <person name="Hall N."/>
            <person name="Watson M."/>
            <person name="Adriaenssens E.M."/>
            <person name="Foster-Nyarko E."/>
            <person name="Jarju S."/>
            <person name="Secka A."/>
            <person name="Antonio M."/>
            <person name="Oren A."/>
            <person name="Chaudhuri R."/>
            <person name="La Ragione R.M."/>
            <person name="Hildebrand F."/>
            <person name="Pallen M.J."/>
        </authorList>
    </citation>
    <scope>NUCLEOTIDE SEQUENCE [LARGE SCALE GENOMIC DNA]</scope>
    <source>
        <strain evidence="2 3">Sa3CUA2</strain>
    </source>
</reference>
<dbReference type="EMBL" id="JACSQV010000007">
    <property type="protein sequence ID" value="MBD7918522.1"/>
    <property type="molecule type" value="Genomic_DNA"/>
</dbReference>
<gene>
    <name evidence="2" type="ORF">H9657_09565</name>
</gene>